<keyword evidence="2" id="KW-1185">Reference proteome</keyword>
<evidence type="ECO:0000313" key="2">
    <source>
        <dbReference type="Proteomes" id="UP000693946"/>
    </source>
</evidence>
<gene>
    <name evidence="1" type="ORF">JOB18_041659</name>
</gene>
<organism evidence="1 2">
    <name type="scientific">Solea senegalensis</name>
    <name type="common">Senegalese sole</name>
    <dbReference type="NCBI Taxonomy" id="28829"/>
    <lineage>
        <taxon>Eukaryota</taxon>
        <taxon>Metazoa</taxon>
        <taxon>Chordata</taxon>
        <taxon>Craniata</taxon>
        <taxon>Vertebrata</taxon>
        <taxon>Euteleostomi</taxon>
        <taxon>Actinopterygii</taxon>
        <taxon>Neopterygii</taxon>
        <taxon>Teleostei</taxon>
        <taxon>Neoteleostei</taxon>
        <taxon>Acanthomorphata</taxon>
        <taxon>Carangaria</taxon>
        <taxon>Pleuronectiformes</taxon>
        <taxon>Pleuronectoidei</taxon>
        <taxon>Soleidae</taxon>
        <taxon>Solea</taxon>
    </lineage>
</organism>
<comment type="caution">
    <text evidence="1">The sequence shown here is derived from an EMBL/GenBank/DDBJ whole genome shotgun (WGS) entry which is preliminary data.</text>
</comment>
<dbReference type="EMBL" id="JAGKHQ010000009">
    <property type="protein sequence ID" value="KAG7509343.1"/>
    <property type="molecule type" value="Genomic_DNA"/>
</dbReference>
<accession>A0AAV6RUW8</accession>
<dbReference type="Proteomes" id="UP000693946">
    <property type="component" value="Linkage Group LG17"/>
</dbReference>
<evidence type="ECO:0000313" key="1">
    <source>
        <dbReference type="EMBL" id="KAG7509343.1"/>
    </source>
</evidence>
<name>A0AAV6RUW8_SOLSE</name>
<proteinExistence type="predicted"/>
<protein>
    <submittedName>
        <fullName evidence="1">Uncharacterized protein</fullName>
    </submittedName>
</protein>
<reference evidence="1 2" key="1">
    <citation type="journal article" date="2021" name="Sci. Rep.">
        <title>Chromosome anchoring in Senegalese sole (Solea senegalensis) reveals sex-associated markers and genome rearrangements in flatfish.</title>
        <authorList>
            <person name="Guerrero-Cozar I."/>
            <person name="Gomez-Garrido J."/>
            <person name="Berbel C."/>
            <person name="Martinez-Blanch J.F."/>
            <person name="Alioto T."/>
            <person name="Claros M.G."/>
            <person name="Gagnaire P.A."/>
            <person name="Manchado M."/>
        </authorList>
    </citation>
    <scope>NUCLEOTIDE SEQUENCE [LARGE SCALE GENOMIC DNA]</scope>
    <source>
        <strain evidence="1">Sse05_10M</strain>
    </source>
</reference>
<dbReference type="AlphaFoldDB" id="A0AAV6RUW8"/>
<sequence length="170" mass="18872">MGSLQRGCRYEVSRADVGPHVEEVTSRSETKYEPWITADSRSCSAVCCSDMAEICLLRLTSHGKVCRLLVLLPSLSLSLPVKQLSHGLRSSGAWVCECETAQNLLSQVFPRRVRSRLNDDNENADGLVTDDTLITPIMNTRDSTNRSSSPEPRTLCLCPENQNQCTRTID</sequence>